<dbReference type="Proteomes" id="UP001454036">
    <property type="component" value="Unassembled WGS sequence"/>
</dbReference>
<protein>
    <submittedName>
        <fullName evidence="3">Uncharacterized protein</fullName>
    </submittedName>
</protein>
<evidence type="ECO:0000256" key="2">
    <source>
        <dbReference type="SAM" id="SignalP"/>
    </source>
</evidence>
<dbReference type="InterPro" id="IPR040274">
    <property type="entry name" value="CLE27/CLE43"/>
</dbReference>
<name>A0AAV3PW60_LITER</name>
<gene>
    <name evidence="3" type="ORF">LIER_13212</name>
</gene>
<evidence type="ECO:0000313" key="3">
    <source>
        <dbReference type="EMBL" id="GAA0155498.1"/>
    </source>
</evidence>
<sequence>MSFSIGRRSAMFSALVLLLIISLLHVWGGKVGAIRLFQENIGPSRKLGQATKSSMNQTELFYKYFSGKLSDLKNSTSSRNGTFEDSKRRVPSCPDPLHN</sequence>
<feature type="chain" id="PRO_5043337920" evidence="2">
    <location>
        <begin position="34"/>
        <end position="99"/>
    </location>
</feature>
<dbReference type="AlphaFoldDB" id="A0AAV3PW60"/>
<keyword evidence="4" id="KW-1185">Reference proteome</keyword>
<accession>A0AAV3PW60</accession>
<feature type="signal peptide" evidence="2">
    <location>
        <begin position="1"/>
        <end position="33"/>
    </location>
</feature>
<organism evidence="3 4">
    <name type="scientific">Lithospermum erythrorhizon</name>
    <name type="common">Purple gromwell</name>
    <name type="synonym">Lithospermum officinale var. erythrorhizon</name>
    <dbReference type="NCBI Taxonomy" id="34254"/>
    <lineage>
        <taxon>Eukaryota</taxon>
        <taxon>Viridiplantae</taxon>
        <taxon>Streptophyta</taxon>
        <taxon>Embryophyta</taxon>
        <taxon>Tracheophyta</taxon>
        <taxon>Spermatophyta</taxon>
        <taxon>Magnoliopsida</taxon>
        <taxon>eudicotyledons</taxon>
        <taxon>Gunneridae</taxon>
        <taxon>Pentapetalae</taxon>
        <taxon>asterids</taxon>
        <taxon>lamiids</taxon>
        <taxon>Boraginales</taxon>
        <taxon>Boraginaceae</taxon>
        <taxon>Boraginoideae</taxon>
        <taxon>Lithospermeae</taxon>
        <taxon>Lithospermum</taxon>
    </lineage>
</organism>
<reference evidence="3 4" key="1">
    <citation type="submission" date="2024-01" db="EMBL/GenBank/DDBJ databases">
        <title>The complete chloroplast genome sequence of Lithospermum erythrorhizon: insights into the phylogenetic relationship among Boraginaceae species and the maternal lineages of purple gromwells.</title>
        <authorList>
            <person name="Okada T."/>
            <person name="Watanabe K."/>
        </authorList>
    </citation>
    <scope>NUCLEOTIDE SEQUENCE [LARGE SCALE GENOMIC DNA]</scope>
</reference>
<dbReference type="PANTHER" id="PTHR37184:SF2">
    <property type="entry name" value="CLAVATA3_ESR (CLE)-RELATED PROTEIN 43"/>
    <property type="match status" value="1"/>
</dbReference>
<feature type="region of interest" description="Disordered" evidence="1">
    <location>
        <begin position="70"/>
        <end position="99"/>
    </location>
</feature>
<evidence type="ECO:0000256" key="1">
    <source>
        <dbReference type="SAM" id="MobiDB-lite"/>
    </source>
</evidence>
<proteinExistence type="predicted"/>
<dbReference type="EMBL" id="BAABME010002638">
    <property type="protein sequence ID" value="GAA0155498.1"/>
    <property type="molecule type" value="Genomic_DNA"/>
</dbReference>
<dbReference type="PANTHER" id="PTHR37184">
    <property type="entry name" value="CLAVATA3/ESR (CLE)-RELATED PROTEIN 27"/>
    <property type="match status" value="1"/>
</dbReference>
<comment type="caution">
    <text evidence="3">The sequence shown here is derived from an EMBL/GenBank/DDBJ whole genome shotgun (WGS) entry which is preliminary data.</text>
</comment>
<keyword evidence="2" id="KW-0732">Signal</keyword>
<feature type="compositionally biased region" description="Polar residues" evidence="1">
    <location>
        <begin position="72"/>
        <end position="81"/>
    </location>
</feature>
<evidence type="ECO:0000313" key="4">
    <source>
        <dbReference type="Proteomes" id="UP001454036"/>
    </source>
</evidence>